<evidence type="ECO:0000313" key="2">
    <source>
        <dbReference type="Proteomes" id="UP000663193"/>
    </source>
</evidence>
<evidence type="ECO:0000313" key="1">
    <source>
        <dbReference type="EMBL" id="QRD02618.1"/>
    </source>
</evidence>
<accession>A0A7U2FCA6</accession>
<sequence length="78" mass="8906">MQEPKRAGVEEYKLGLRRFCRCLETSLWSLRMNVAREGKTKRTARACRTPPNDEPLLMKVDEIDCVLWQSLAIGAAVV</sequence>
<dbReference type="EMBL" id="CP069036">
    <property type="protein sequence ID" value="QRD02618.1"/>
    <property type="molecule type" value="Genomic_DNA"/>
</dbReference>
<dbReference type="VEuPathDB" id="FungiDB:JI435_418260"/>
<name>A0A7U2FCA6_PHANO</name>
<organism evidence="1 2">
    <name type="scientific">Phaeosphaeria nodorum (strain SN15 / ATCC MYA-4574 / FGSC 10173)</name>
    <name type="common">Glume blotch fungus</name>
    <name type="synonym">Parastagonospora nodorum</name>
    <dbReference type="NCBI Taxonomy" id="321614"/>
    <lineage>
        <taxon>Eukaryota</taxon>
        <taxon>Fungi</taxon>
        <taxon>Dikarya</taxon>
        <taxon>Ascomycota</taxon>
        <taxon>Pezizomycotina</taxon>
        <taxon>Dothideomycetes</taxon>
        <taxon>Pleosporomycetidae</taxon>
        <taxon>Pleosporales</taxon>
        <taxon>Pleosporineae</taxon>
        <taxon>Phaeosphaeriaceae</taxon>
        <taxon>Parastagonospora</taxon>
    </lineage>
</organism>
<protein>
    <submittedName>
        <fullName evidence="1">Uncharacterized protein</fullName>
    </submittedName>
</protein>
<dbReference type="Proteomes" id="UP000663193">
    <property type="component" value="Chromosome 14"/>
</dbReference>
<gene>
    <name evidence="1" type="ORF">JI435_418260</name>
</gene>
<proteinExistence type="predicted"/>
<dbReference type="AlphaFoldDB" id="A0A7U2FCA6"/>
<keyword evidence="2" id="KW-1185">Reference proteome</keyword>
<reference evidence="2" key="1">
    <citation type="journal article" date="2021" name="BMC Genomics">
        <title>Chromosome-level genome assembly and manually-curated proteome of model necrotroph Parastagonospora nodorum Sn15 reveals a genome-wide trove of candidate effector homologs, and redundancy of virulence-related functions within an accessory chromosome.</title>
        <authorList>
            <person name="Bertazzoni S."/>
            <person name="Jones D.A.B."/>
            <person name="Phan H.T."/>
            <person name="Tan K.-C."/>
            <person name="Hane J.K."/>
        </authorList>
    </citation>
    <scope>NUCLEOTIDE SEQUENCE [LARGE SCALE GENOMIC DNA]</scope>
    <source>
        <strain evidence="2">SN15 / ATCC MYA-4574 / FGSC 10173)</strain>
    </source>
</reference>